<feature type="region of interest" description="Disordered" evidence="3">
    <location>
        <begin position="514"/>
        <end position="789"/>
    </location>
</feature>
<feature type="region of interest" description="Disordered" evidence="3">
    <location>
        <begin position="809"/>
        <end position="830"/>
    </location>
</feature>
<feature type="domain" description="XPG N-terminal" evidence="5">
    <location>
        <begin position="1"/>
        <end position="98"/>
    </location>
</feature>
<comment type="caution">
    <text evidence="6">The sequence shown here is derived from an EMBL/GenBank/DDBJ whole genome shotgun (WGS) entry which is preliminary data.</text>
</comment>
<keyword evidence="1" id="KW-0540">Nuclease</keyword>
<dbReference type="CDD" id="cd09906">
    <property type="entry name" value="H3TH_YEN1"/>
    <property type="match status" value="1"/>
</dbReference>
<dbReference type="InterPro" id="IPR006086">
    <property type="entry name" value="XPG-I_dom"/>
</dbReference>
<protein>
    <recommendedName>
        <fullName evidence="8">Flap structure-specific endonuclease</fullName>
    </recommendedName>
</protein>
<feature type="compositionally biased region" description="Low complexity" evidence="3">
    <location>
        <begin position="614"/>
        <end position="627"/>
    </location>
</feature>
<organism evidence="6 7">
    <name type="scientific">Staphylotrichum tortipilum</name>
    <dbReference type="NCBI Taxonomy" id="2831512"/>
    <lineage>
        <taxon>Eukaryota</taxon>
        <taxon>Fungi</taxon>
        <taxon>Dikarya</taxon>
        <taxon>Ascomycota</taxon>
        <taxon>Pezizomycotina</taxon>
        <taxon>Sordariomycetes</taxon>
        <taxon>Sordariomycetidae</taxon>
        <taxon>Sordariales</taxon>
        <taxon>Chaetomiaceae</taxon>
        <taxon>Staphylotrichum</taxon>
    </lineage>
</organism>
<dbReference type="Gene3D" id="3.40.50.1010">
    <property type="entry name" value="5'-nuclease"/>
    <property type="match status" value="2"/>
</dbReference>
<dbReference type="GO" id="GO:0006281">
    <property type="term" value="P:DNA repair"/>
    <property type="evidence" value="ECO:0007669"/>
    <property type="project" value="UniProtKB-ARBA"/>
</dbReference>
<feature type="compositionally biased region" description="Pro residues" evidence="3">
    <location>
        <begin position="746"/>
        <end position="758"/>
    </location>
</feature>
<dbReference type="AlphaFoldDB" id="A0AAN6MT43"/>
<reference evidence="6" key="2">
    <citation type="submission" date="2023-05" db="EMBL/GenBank/DDBJ databases">
        <authorList>
            <consortium name="Lawrence Berkeley National Laboratory"/>
            <person name="Steindorff A."/>
            <person name="Hensen N."/>
            <person name="Bonometti L."/>
            <person name="Westerberg I."/>
            <person name="Brannstrom I.O."/>
            <person name="Guillou S."/>
            <person name="Cros-Aarteil S."/>
            <person name="Calhoun S."/>
            <person name="Haridas S."/>
            <person name="Kuo A."/>
            <person name="Mondo S."/>
            <person name="Pangilinan J."/>
            <person name="Riley R."/>
            <person name="Labutti K."/>
            <person name="Andreopoulos B."/>
            <person name="Lipzen A."/>
            <person name="Chen C."/>
            <person name="Yanf M."/>
            <person name="Daum C."/>
            <person name="Ng V."/>
            <person name="Clum A."/>
            <person name="Ohm R."/>
            <person name="Martin F."/>
            <person name="Silar P."/>
            <person name="Natvig D."/>
            <person name="Lalanne C."/>
            <person name="Gautier V."/>
            <person name="Ament-Velasquez S.L."/>
            <person name="Kruys A."/>
            <person name="Hutchinson M.I."/>
            <person name="Powell A.J."/>
            <person name="Barry K."/>
            <person name="Miller A.N."/>
            <person name="Grigoriev I.V."/>
            <person name="Debuchy R."/>
            <person name="Gladieux P."/>
            <person name="Thoren M.H."/>
            <person name="Johannesson H."/>
        </authorList>
    </citation>
    <scope>NUCLEOTIDE SEQUENCE</scope>
    <source>
        <strain evidence="6">CBS 103.79</strain>
    </source>
</reference>
<dbReference type="Pfam" id="PF18380">
    <property type="entry name" value="GEN1_C"/>
    <property type="match status" value="1"/>
</dbReference>
<feature type="compositionally biased region" description="Basic residues" evidence="3">
    <location>
        <begin position="653"/>
        <end position="664"/>
    </location>
</feature>
<evidence type="ECO:0000259" key="5">
    <source>
        <dbReference type="SMART" id="SM00485"/>
    </source>
</evidence>
<feature type="domain" description="XPG-I" evidence="4">
    <location>
        <begin position="110"/>
        <end position="186"/>
    </location>
</feature>
<dbReference type="PANTHER" id="PTHR11081:SF75">
    <property type="entry name" value="ENDONUCLEASE, PUTATIVE (AFU_ORTHOLOGUE AFUA_3G13260)-RELATED"/>
    <property type="match status" value="1"/>
</dbReference>
<dbReference type="GO" id="GO:0017108">
    <property type="term" value="F:5'-flap endonuclease activity"/>
    <property type="evidence" value="ECO:0007669"/>
    <property type="project" value="TreeGrafter"/>
</dbReference>
<dbReference type="PRINTS" id="PR00853">
    <property type="entry name" value="XPGRADSUPER"/>
</dbReference>
<dbReference type="FunFam" id="3.40.50.1010:FF:000037">
    <property type="entry name" value="Rad2-like endonuclease, putative (AFU_orthologue AFUA_3G13260)"/>
    <property type="match status" value="1"/>
</dbReference>
<evidence type="ECO:0000256" key="2">
    <source>
        <dbReference type="ARBA" id="ARBA00022801"/>
    </source>
</evidence>
<evidence type="ECO:0008006" key="8">
    <source>
        <dbReference type="Google" id="ProtNLM"/>
    </source>
</evidence>
<feature type="compositionally biased region" description="Polar residues" evidence="3">
    <location>
        <begin position="772"/>
        <end position="788"/>
    </location>
</feature>
<dbReference type="Pfam" id="PF00867">
    <property type="entry name" value="XPG_I"/>
    <property type="match status" value="1"/>
</dbReference>
<feature type="compositionally biased region" description="Polar residues" evidence="3">
    <location>
        <begin position="564"/>
        <end position="576"/>
    </location>
</feature>
<sequence length="847" mass="91806">MGIKGIYKEIGPGDRVSLAKLAVETLEQTGRPLRLAIDFSIWQFQVQAGKGGTNPAIRTLFYRLLRLLSLAIHPIFVFDGPNKPTFKRNKRTSKRNADEVGSSMAKRLIRLFGFTSHNAPGEAEAECALLQQQDIVDAVLSEDVDTLMFGCRKTLRNWSSEGPRGGNTPTHVSMYDTSAVAAGASGLDREGMVLVALMSGGDYLPEGIPGCGPKVACEAAKAGFGRDLCQLKRSDKDGLAAWKERLLHELRTNESRFFRTKHMALEIPQTFPNMEVLGYYTHPVVSREETVDRLKKAFPPTTAVDVVGLREFTLETFDWAFRNGAVKLVRVLAPGLLVQKLLARSGSASKYHDEPEILRKEESALVTTISSERAHFSTDGTPELRLSFIPNKIVKLDLDSEPEEVVEGFSRTGIALNSDGDDDFEEEAAVELDPEAPKTANARKPFDPSQPDLVWIPQVVAKLGLPLLVNDWEGKQQLKAQRAAVRASRKTKAKPTDMPVGALDQYVTMTKKVAGKAKKDSGSALDSPPPKIATQRAPRTKSKPDKTIPAPSQAKPSADINAWTICSQGTPRSGNNAHEPIVLSSSPIVPPSFPTRNPGLTHTTQALPTRTKQPVGDVLLPPLSGGPSPTPKKDPLPISKLGGESNSPTRAQPARKPRPFKRVKSGADDPAKHPMTQTSIKDFGRVLKESRSSKTTSKPAAAATSSQPIEIMSSDDDPFTSPPRPQPPTTLPKTVPPAPRAAKTTPDPPPRQPTPPAELDPFGDDDTPAVPAQTSSTSSTGPRKSATTKLLILRTSLGGRGYFAEVEVSRDEADEVLQGGPDAKGGKTRRRGWRLSELEVLDLTEHK</sequence>
<evidence type="ECO:0000256" key="1">
    <source>
        <dbReference type="ARBA" id="ARBA00022722"/>
    </source>
</evidence>
<dbReference type="InterPro" id="IPR041177">
    <property type="entry name" value="GEN1_C"/>
</dbReference>
<feature type="compositionally biased region" description="Polar residues" evidence="3">
    <location>
        <begin position="594"/>
        <end position="612"/>
    </location>
</feature>
<feature type="compositionally biased region" description="Basic and acidic residues" evidence="3">
    <location>
        <begin position="682"/>
        <end position="692"/>
    </location>
</feature>
<dbReference type="SUPFAM" id="SSF47807">
    <property type="entry name" value="5' to 3' exonuclease, C-terminal subdomain"/>
    <property type="match status" value="1"/>
</dbReference>
<dbReference type="InterPro" id="IPR006085">
    <property type="entry name" value="XPG_DNA_repair_N"/>
</dbReference>
<dbReference type="Proteomes" id="UP001303889">
    <property type="component" value="Unassembled WGS sequence"/>
</dbReference>
<evidence type="ECO:0000256" key="3">
    <source>
        <dbReference type="SAM" id="MobiDB-lite"/>
    </source>
</evidence>
<dbReference type="EMBL" id="MU855326">
    <property type="protein sequence ID" value="KAK3906459.1"/>
    <property type="molecule type" value="Genomic_DNA"/>
</dbReference>
<feature type="compositionally biased region" description="Pro residues" evidence="3">
    <location>
        <begin position="720"/>
        <end position="739"/>
    </location>
</feature>
<dbReference type="FunFam" id="3.40.50.1010:FF:000051">
    <property type="entry name" value="Rad2-like endonuclease, putative (AFU_orthologue AFUA_3G13260)"/>
    <property type="match status" value="1"/>
</dbReference>
<evidence type="ECO:0000259" key="4">
    <source>
        <dbReference type="SMART" id="SM00484"/>
    </source>
</evidence>
<name>A0AAN6MT43_9PEZI</name>
<accession>A0AAN6MT43</accession>
<keyword evidence="2" id="KW-0378">Hydrolase</keyword>
<keyword evidence="7" id="KW-1185">Reference proteome</keyword>
<dbReference type="InterPro" id="IPR036279">
    <property type="entry name" value="5-3_exonuclease_C_sf"/>
</dbReference>
<feature type="compositionally biased region" description="Low complexity" evidence="3">
    <location>
        <begin position="693"/>
        <end position="706"/>
    </location>
</feature>
<dbReference type="Pfam" id="PF00752">
    <property type="entry name" value="XPG_N"/>
    <property type="match status" value="1"/>
</dbReference>
<dbReference type="SUPFAM" id="SSF88723">
    <property type="entry name" value="PIN domain-like"/>
    <property type="match status" value="1"/>
</dbReference>
<dbReference type="CDD" id="cd09870">
    <property type="entry name" value="PIN_YEN1"/>
    <property type="match status" value="1"/>
</dbReference>
<dbReference type="InterPro" id="IPR029060">
    <property type="entry name" value="PIN-like_dom_sf"/>
</dbReference>
<dbReference type="InterPro" id="IPR006084">
    <property type="entry name" value="XPG/Rad2"/>
</dbReference>
<dbReference type="SMART" id="SM00485">
    <property type="entry name" value="XPGN"/>
    <property type="match status" value="1"/>
</dbReference>
<dbReference type="GO" id="GO:0008821">
    <property type="term" value="F:crossover junction DNA endonuclease activity"/>
    <property type="evidence" value="ECO:0007669"/>
    <property type="project" value="InterPro"/>
</dbReference>
<evidence type="ECO:0000313" key="6">
    <source>
        <dbReference type="EMBL" id="KAK3906459.1"/>
    </source>
</evidence>
<gene>
    <name evidence="6" type="ORF">C8A05DRAFT_40732</name>
</gene>
<dbReference type="Gene3D" id="1.10.150.20">
    <property type="entry name" value="5' to 3' exonuclease, C-terminal subdomain"/>
    <property type="match status" value="1"/>
</dbReference>
<reference evidence="6" key="1">
    <citation type="journal article" date="2023" name="Mol. Phylogenet. Evol.">
        <title>Genome-scale phylogeny and comparative genomics of the fungal order Sordariales.</title>
        <authorList>
            <person name="Hensen N."/>
            <person name="Bonometti L."/>
            <person name="Westerberg I."/>
            <person name="Brannstrom I.O."/>
            <person name="Guillou S."/>
            <person name="Cros-Aarteil S."/>
            <person name="Calhoun S."/>
            <person name="Haridas S."/>
            <person name="Kuo A."/>
            <person name="Mondo S."/>
            <person name="Pangilinan J."/>
            <person name="Riley R."/>
            <person name="LaButti K."/>
            <person name="Andreopoulos B."/>
            <person name="Lipzen A."/>
            <person name="Chen C."/>
            <person name="Yan M."/>
            <person name="Daum C."/>
            <person name="Ng V."/>
            <person name="Clum A."/>
            <person name="Steindorff A."/>
            <person name="Ohm R.A."/>
            <person name="Martin F."/>
            <person name="Silar P."/>
            <person name="Natvig D.O."/>
            <person name="Lalanne C."/>
            <person name="Gautier V."/>
            <person name="Ament-Velasquez S.L."/>
            <person name="Kruys A."/>
            <person name="Hutchinson M.I."/>
            <person name="Powell A.J."/>
            <person name="Barry K."/>
            <person name="Miller A.N."/>
            <person name="Grigoriev I.V."/>
            <person name="Debuchy R."/>
            <person name="Gladieux P."/>
            <person name="Hiltunen Thoren M."/>
            <person name="Johannesson H."/>
        </authorList>
    </citation>
    <scope>NUCLEOTIDE SEQUENCE</scope>
    <source>
        <strain evidence="6">CBS 103.79</strain>
    </source>
</reference>
<dbReference type="InterPro" id="IPR037316">
    <property type="entry name" value="Yen1_H3TH"/>
</dbReference>
<proteinExistence type="predicted"/>
<dbReference type="PANTHER" id="PTHR11081">
    <property type="entry name" value="FLAP ENDONUCLEASE FAMILY MEMBER"/>
    <property type="match status" value="1"/>
</dbReference>
<dbReference type="SMART" id="SM00484">
    <property type="entry name" value="XPGI"/>
    <property type="match status" value="1"/>
</dbReference>
<evidence type="ECO:0000313" key="7">
    <source>
        <dbReference type="Proteomes" id="UP001303889"/>
    </source>
</evidence>